<gene>
    <name evidence="4" type="ORF">ESZ54_03570</name>
</gene>
<feature type="domain" description="N-acetyltransferase" evidence="3">
    <location>
        <begin position="1"/>
        <end position="137"/>
    </location>
</feature>
<dbReference type="InterPro" id="IPR045039">
    <property type="entry name" value="NSI-like"/>
</dbReference>
<evidence type="ECO:0000313" key="4">
    <source>
        <dbReference type="EMBL" id="THB61737.1"/>
    </source>
</evidence>
<evidence type="ECO:0000259" key="3">
    <source>
        <dbReference type="PROSITE" id="PS51186"/>
    </source>
</evidence>
<dbReference type="RefSeq" id="WP_136136315.1">
    <property type="nucleotide sequence ID" value="NZ_SDGV01000008.1"/>
</dbReference>
<accession>A0A4S3B5X6</accession>
<dbReference type="EMBL" id="SDGV01000008">
    <property type="protein sequence ID" value="THB61737.1"/>
    <property type="molecule type" value="Genomic_DNA"/>
</dbReference>
<dbReference type="InterPro" id="IPR016181">
    <property type="entry name" value="Acyl_CoA_acyltransferase"/>
</dbReference>
<name>A0A4S3B5X6_9ENTE</name>
<dbReference type="Proteomes" id="UP000310506">
    <property type="component" value="Unassembled WGS sequence"/>
</dbReference>
<evidence type="ECO:0000256" key="2">
    <source>
        <dbReference type="ARBA" id="ARBA00023315"/>
    </source>
</evidence>
<protein>
    <submittedName>
        <fullName evidence="4">GNAT family N-acetyltransferase</fullName>
    </submittedName>
</protein>
<dbReference type="GO" id="GO:0008080">
    <property type="term" value="F:N-acetyltransferase activity"/>
    <property type="evidence" value="ECO:0007669"/>
    <property type="project" value="InterPro"/>
</dbReference>
<proteinExistence type="predicted"/>
<dbReference type="PANTHER" id="PTHR43626:SF4">
    <property type="entry name" value="GCN5-RELATED N-ACETYLTRANSFERASE 2, CHLOROPLASTIC"/>
    <property type="match status" value="1"/>
</dbReference>
<sequence>MNYCVIKDQKPTLKEYQELCESVGWEEAINFEAAAISIEHSLFSVLIMNDEKLIGMGRIIGDGAVYFYIQDVVVHPDYQGQGIGKLIMNDLLNYLEQNAPQKAFVGLFASEGNEKFYQAFDFNNYAPQMTGMFRVIR</sequence>
<dbReference type="AlphaFoldDB" id="A0A4S3B5X6"/>
<comment type="caution">
    <text evidence="4">The sequence shown here is derived from an EMBL/GenBank/DDBJ whole genome shotgun (WGS) entry which is preliminary data.</text>
</comment>
<dbReference type="CDD" id="cd04301">
    <property type="entry name" value="NAT_SF"/>
    <property type="match status" value="1"/>
</dbReference>
<keyword evidence="5" id="KW-1185">Reference proteome</keyword>
<dbReference type="PANTHER" id="PTHR43626">
    <property type="entry name" value="ACYL-COA N-ACYLTRANSFERASE"/>
    <property type="match status" value="1"/>
</dbReference>
<organism evidence="4 5">
    <name type="scientific">Vagococcus silagei</name>
    <dbReference type="NCBI Taxonomy" id="2508885"/>
    <lineage>
        <taxon>Bacteria</taxon>
        <taxon>Bacillati</taxon>
        <taxon>Bacillota</taxon>
        <taxon>Bacilli</taxon>
        <taxon>Lactobacillales</taxon>
        <taxon>Enterococcaceae</taxon>
        <taxon>Vagococcus</taxon>
    </lineage>
</organism>
<dbReference type="OrthoDB" id="9775804at2"/>
<dbReference type="Gene3D" id="3.40.630.30">
    <property type="match status" value="1"/>
</dbReference>
<keyword evidence="1 4" id="KW-0808">Transferase</keyword>
<dbReference type="InterPro" id="IPR000182">
    <property type="entry name" value="GNAT_dom"/>
</dbReference>
<reference evidence="4 5" key="1">
    <citation type="submission" date="2019-01" db="EMBL/GenBank/DDBJ databases">
        <title>Vagococcus silagei sp. nov. isolated from brewer's grain.</title>
        <authorList>
            <person name="Guu J.-R."/>
        </authorList>
    </citation>
    <scope>NUCLEOTIDE SEQUENCE [LARGE SCALE GENOMIC DNA]</scope>
    <source>
        <strain evidence="4 5">2B-2</strain>
    </source>
</reference>
<dbReference type="GO" id="GO:0005737">
    <property type="term" value="C:cytoplasm"/>
    <property type="evidence" value="ECO:0007669"/>
    <property type="project" value="TreeGrafter"/>
</dbReference>
<evidence type="ECO:0000256" key="1">
    <source>
        <dbReference type="ARBA" id="ARBA00022679"/>
    </source>
</evidence>
<keyword evidence="2" id="KW-0012">Acyltransferase</keyword>
<evidence type="ECO:0000313" key="5">
    <source>
        <dbReference type="Proteomes" id="UP000310506"/>
    </source>
</evidence>
<dbReference type="PROSITE" id="PS51186">
    <property type="entry name" value="GNAT"/>
    <property type="match status" value="1"/>
</dbReference>
<dbReference type="SUPFAM" id="SSF55729">
    <property type="entry name" value="Acyl-CoA N-acyltransferases (Nat)"/>
    <property type="match status" value="1"/>
</dbReference>
<dbReference type="Pfam" id="PF13673">
    <property type="entry name" value="Acetyltransf_10"/>
    <property type="match status" value="1"/>
</dbReference>